<name>A0ACC3AWC3_9EURO</name>
<comment type="caution">
    <text evidence="1">The sequence shown here is derived from an EMBL/GenBank/DDBJ whole genome shotgun (WGS) entry which is preliminary data.</text>
</comment>
<evidence type="ECO:0000313" key="1">
    <source>
        <dbReference type="EMBL" id="KAK1142145.1"/>
    </source>
</evidence>
<accession>A0ACC3AWC3</accession>
<dbReference type="Proteomes" id="UP001177260">
    <property type="component" value="Unassembled WGS sequence"/>
</dbReference>
<proteinExistence type="predicted"/>
<gene>
    <name evidence="1" type="ORF">N8T08_008071</name>
</gene>
<sequence>MTKRTVSSRASPIPATGRLISQSSSNASSPGSGIDGTRLRATVESPATLPGYLGSTSFSAVLAEHPSELSFELPANNVAFGPSTRVVDPIRLQSGIDILKLLSEFSICDSLIRKFYSRTLCVVIPAVMIEAIMQSVRGILGGLGFTGAMDSQIQDLAHQIFQNTSRPVAVNATMTVSDYCALFTGRNLRWEAVGIMFATSGIALMSTPDTDPDIVQVAADSQAKDRLRAQIVDASSTCLSFCDQAASVSELLGFCQYNDVMLRTQQFGDSSYQAWRRLGDLSATVYAAGVHQDSGQTDDSPFFLRQWRRTFFASAFYADKCIATFVGRPPLINYRYCTLTPPLDINEDVLIAGGDNLTRAISELDTNGWGSQRNSYRAAVIRLRFILATFREEALEIALGTYDHWDLVQKSNQIIEKARATWEAAPAYLRFDVQANDSDAEACLASFSILNMYLDYLYSIFLLQRALVKRTKTGQEALLETSRRVLSIIITVTADRDPMLDMSRHYSWVILYYGLPSASVLTLELLHQTQDAASSSIKLPRAELIRNLSVFVSCLSWVSRPSHGNYQTCKEVEKKLSHILDQILDPQPIQQDIFNDATSGLYNFLDWYNPGNWDFNSEYLPSADGFVL</sequence>
<evidence type="ECO:0000313" key="2">
    <source>
        <dbReference type="Proteomes" id="UP001177260"/>
    </source>
</evidence>
<dbReference type="EMBL" id="JAOPJF010000053">
    <property type="protein sequence ID" value="KAK1142145.1"/>
    <property type="molecule type" value="Genomic_DNA"/>
</dbReference>
<keyword evidence="2" id="KW-1185">Reference proteome</keyword>
<reference evidence="1 2" key="1">
    <citation type="journal article" date="2023" name="ACS Omega">
        <title>Identification of the Neoaspergillic Acid Biosynthesis Gene Cluster by Establishing an In Vitro CRISPR-Ribonucleoprotein Genetic System in Aspergillus melleus.</title>
        <authorList>
            <person name="Yuan B."/>
            <person name="Grau M.F."/>
            <person name="Murata R.M."/>
            <person name="Torok T."/>
            <person name="Venkateswaran K."/>
            <person name="Stajich J.E."/>
            <person name="Wang C.C.C."/>
        </authorList>
    </citation>
    <scope>NUCLEOTIDE SEQUENCE [LARGE SCALE GENOMIC DNA]</scope>
    <source>
        <strain evidence="1 2">IMV 1140</strain>
    </source>
</reference>
<protein>
    <submittedName>
        <fullName evidence="1">Uncharacterized protein</fullName>
    </submittedName>
</protein>
<organism evidence="1 2">
    <name type="scientific">Aspergillus melleus</name>
    <dbReference type="NCBI Taxonomy" id="138277"/>
    <lineage>
        <taxon>Eukaryota</taxon>
        <taxon>Fungi</taxon>
        <taxon>Dikarya</taxon>
        <taxon>Ascomycota</taxon>
        <taxon>Pezizomycotina</taxon>
        <taxon>Eurotiomycetes</taxon>
        <taxon>Eurotiomycetidae</taxon>
        <taxon>Eurotiales</taxon>
        <taxon>Aspergillaceae</taxon>
        <taxon>Aspergillus</taxon>
        <taxon>Aspergillus subgen. Circumdati</taxon>
    </lineage>
</organism>